<dbReference type="AlphaFoldDB" id="A0A0E9PJH2"/>
<evidence type="ECO:0000313" key="1">
    <source>
        <dbReference type="EMBL" id="JAH04432.1"/>
    </source>
</evidence>
<reference evidence="1" key="1">
    <citation type="submission" date="2014-11" db="EMBL/GenBank/DDBJ databases">
        <authorList>
            <person name="Amaro Gonzalez C."/>
        </authorList>
    </citation>
    <scope>NUCLEOTIDE SEQUENCE</scope>
</reference>
<proteinExistence type="predicted"/>
<accession>A0A0E9PJH2</accession>
<reference evidence="1" key="2">
    <citation type="journal article" date="2015" name="Fish Shellfish Immunol.">
        <title>Early steps in the European eel (Anguilla anguilla)-Vibrio vulnificus interaction in the gills: Role of the RtxA13 toxin.</title>
        <authorList>
            <person name="Callol A."/>
            <person name="Pajuelo D."/>
            <person name="Ebbesson L."/>
            <person name="Teles M."/>
            <person name="MacKenzie S."/>
            <person name="Amaro C."/>
        </authorList>
    </citation>
    <scope>NUCLEOTIDE SEQUENCE</scope>
</reference>
<sequence length="18" mass="2132">MIFTEACWLILDYCSIPL</sequence>
<name>A0A0E9PJH2_ANGAN</name>
<dbReference type="EMBL" id="GBXM01104145">
    <property type="protein sequence ID" value="JAH04432.1"/>
    <property type="molecule type" value="Transcribed_RNA"/>
</dbReference>
<organism evidence="1">
    <name type="scientific">Anguilla anguilla</name>
    <name type="common">European freshwater eel</name>
    <name type="synonym">Muraena anguilla</name>
    <dbReference type="NCBI Taxonomy" id="7936"/>
    <lineage>
        <taxon>Eukaryota</taxon>
        <taxon>Metazoa</taxon>
        <taxon>Chordata</taxon>
        <taxon>Craniata</taxon>
        <taxon>Vertebrata</taxon>
        <taxon>Euteleostomi</taxon>
        <taxon>Actinopterygii</taxon>
        <taxon>Neopterygii</taxon>
        <taxon>Teleostei</taxon>
        <taxon>Anguilliformes</taxon>
        <taxon>Anguillidae</taxon>
        <taxon>Anguilla</taxon>
    </lineage>
</organism>
<protein>
    <submittedName>
        <fullName evidence="1">Uncharacterized protein</fullName>
    </submittedName>
</protein>